<sequence length="273" mass="29602">MIEKGGFRVALFWWRKLLFYLVSLISRNEAPPVVRRAQGKTMSEAAPRYQFGDVSQILEAVVAADGSAGHSHPGGARTSFGPNATLSLPDLADAAYYLCLLHGRHPGVIDHAATRSADNAARNWLIQAADAFARERAYLTQVTVAVGPAPSTAGQSDCETVVSQQRHALDMLAQSDRRGCAMGAAIALVLDWRAVRHVLDIAAIRVGLEPHVCDLPERAATLDMAREIGGDDTIDRAILFGARQLLNQHRGLWDVLQARANIRAGKDQVLNRA</sequence>
<evidence type="ECO:0000313" key="2">
    <source>
        <dbReference type="Proteomes" id="UP000028411"/>
    </source>
</evidence>
<accession>A0A081RB93</accession>
<dbReference type="Proteomes" id="UP000028411">
    <property type="component" value="Unassembled WGS sequence"/>
</dbReference>
<evidence type="ECO:0000313" key="1">
    <source>
        <dbReference type="EMBL" id="KEQ52466.1"/>
    </source>
</evidence>
<reference evidence="1 2" key="1">
    <citation type="submission" date="2014-02" db="EMBL/GenBank/DDBJ databases">
        <title>Whole genome sequence of Sphingobium chlorophenolicum NBRC 16172.</title>
        <authorList>
            <person name="Gan H.M."/>
            <person name="Gan H.Y."/>
            <person name="Chew T.H."/>
            <person name="Savka M.A."/>
        </authorList>
    </citation>
    <scope>NUCLEOTIDE SEQUENCE [LARGE SCALE GENOMIC DNA]</scope>
    <source>
        <strain evidence="1 2">NBRC 16172</strain>
    </source>
</reference>
<proteinExistence type="predicted"/>
<dbReference type="Pfam" id="PF22391">
    <property type="entry name" value="DUF6975"/>
    <property type="match status" value="1"/>
</dbReference>
<dbReference type="InterPro" id="IPR054248">
    <property type="entry name" value="DUF6975"/>
</dbReference>
<gene>
    <name evidence="1" type="ORF">BV95_03276</name>
</gene>
<organism evidence="1 2">
    <name type="scientific">Sphingobium chlorophenolicum</name>
    <dbReference type="NCBI Taxonomy" id="46429"/>
    <lineage>
        <taxon>Bacteria</taxon>
        <taxon>Pseudomonadati</taxon>
        <taxon>Pseudomonadota</taxon>
        <taxon>Alphaproteobacteria</taxon>
        <taxon>Sphingomonadales</taxon>
        <taxon>Sphingomonadaceae</taxon>
        <taxon>Sphingobium</taxon>
    </lineage>
</organism>
<dbReference type="EMBL" id="JFHR01000042">
    <property type="protein sequence ID" value="KEQ52466.1"/>
    <property type="molecule type" value="Genomic_DNA"/>
</dbReference>
<name>A0A081RB93_SPHCR</name>
<protein>
    <submittedName>
        <fullName evidence="1">Uncharacterized protein</fullName>
    </submittedName>
</protein>
<comment type="caution">
    <text evidence="1">The sequence shown here is derived from an EMBL/GenBank/DDBJ whole genome shotgun (WGS) entry which is preliminary data.</text>
</comment>
<dbReference type="eggNOG" id="ENOG502ZTDK">
    <property type="taxonomic scope" value="Bacteria"/>
</dbReference>
<dbReference type="AlphaFoldDB" id="A0A081RB93"/>
<dbReference type="PATRIC" id="fig|46429.4.peg.3261"/>